<proteinExistence type="predicted"/>
<feature type="transmembrane region" description="Helical" evidence="4">
    <location>
        <begin position="321"/>
        <end position="344"/>
    </location>
</feature>
<feature type="transmembrane region" description="Helical" evidence="4">
    <location>
        <begin position="78"/>
        <end position="98"/>
    </location>
</feature>
<evidence type="ECO:0000256" key="1">
    <source>
        <dbReference type="ARBA" id="ARBA00022692"/>
    </source>
</evidence>
<keyword evidence="7" id="KW-1185">Reference proteome</keyword>
<feature type="transmembrane region" description="Helical" evidence="4">
    <location>
        <begin position="104"/>
        <end position="128"/>
    </location>
</feature>
<name>A0A512NKD5_9HYPH</name>
<dbReference type="SUPFAM" id="SSF103473">
    <property type="entry name" value="MFS general substrate transporter"/>
    <property type="match status" value="1"/>
</dbReference>
<feature type="transmembrane region" description="Helical" evidence="4">
    <location>
        <begin position="169"/>
        <end position="187"/>
    </location>
</feature>
<feature type="transmembrane region" description="Helical" evidence="4">
    <location>
        <begin position="52"/>
        <end position="71"/>
    </location>
</feature>
<dbReference type="Pfam" id="PF07690">
    <property type="entry name" value="MFS_1"/>
    <property type="match status" value="1"/>
</dbReference>
<dbReference type="EMBL" id="BKAJ01000130">
    <property type="protein sequence ID" value="GEP59410.1"/>
    <property type="molecule type" value="Genomic_DNA"/>
</dbReference>
<dbReference type="PROSITE" id="PS50850">
    <property type="entry name" value="MFS"/>
    <property type="match status" value="1"/>
</dbReference>
<dbReference type="AlphaFoldDB" id="A0A512NKD5"/>
<evidence type="ECO:0000256" key="2">
    <source>
        <dbReference type="ARBA" id="ARBA00022989"/>
    </source>
</evidence>
<accession>A0A512NKD5</accession>
<sequence length="423" mass="44231">MKVASELAMGKRVLVFSSIGHALMHMMTAFYAVIVLTLAVTWDLAPERLLELYAPSAILLGVMSLPAGWASDRFGAPLMMVVMFVGLGLSSIACGLVAKGDTFALMLALCGLGVFGAIYHSVGIGWIIRTAKEQGHAMGVNGLWGSAGLALYGIVPGVLISLASWRAAFIVPGIVCVAVGVLLAWQIRQGKVGDRPMPVTAGMQTGKREFWRVFSVLSVTMALEGIVWAAVMFGAALVFETRLAGDIASLRALLASWGLATQVVLWVGLATSMIYVVSGIAQYAMGRTIIDRYPLKSTYVVASALQVPAMLALAMGNGYLALLGAIASAVLSSASGPIENILIARYTPSHYHGLGFGAKFVVALGASPIAIMLIAWVRETTGSLELLFLSLSGVAVAITLVALLLPSGERARVVGVAAPQPAE</sequence>
<feature type="transmembrane region" description="Helical" evidence="4">
    <location>
        <begin position="140"/>
        <end position="163"/>
    </location>
</feature>
<dbReference type="InterPro" id="IPR011701">
    <property type="entry name" value="MFS"/>
</dbReference>
<dbReference type="Proteomes" id="UP000321058">
    <property type="component" value="Unassembled WGS sequence"/>
</dbReference>
<evidence type="ECO:0000259" key="5">
    <source>
        <dbReference type="PROSITE" id="PS50850"/>
    </source>
</evidence>
<dbReference type="GO" id="GO:0022857">
    <property type="term" value="F:transmembrane transporter activity"/>
    <property type="evidence" value="ECO:0007669"/>
    <property type="project" value="InterPro"/>
</dbReference>
<feature type="transmembrane region" description="Helical" evidence="4">
    <location>
        <begin position="213"/>
        <end position="239"/>
    </location>
</feature>
<dbReference type="Gene3D" id="1.20.1250.20">
    <property type="entry name" value="MFS general substrate transporter like domains"/>
    <property type="match status" value="2"/>
</dbReference>
<organism evidence="6 7">
    <name type="scientific">Reyranella soli</name>
    <dbReference type="NCBI Taxonomy" id="1230389"/>
    <lineage>
        <taxon>Bacteria</taxon>
        <taxon>Pseudomonadati</taxon>
        <taxon>Pseudomonadota</taxon>
        <taxon>Alphaproteobacteria</taxon>
        <taxon>Hyphomicrobiales</taxon>
        <taxon>Reyranellaceae</taxon>
        <taxon>Reyranella</taxon>
    </lineage>
</organism>
<feature type="transmembrane region" description="Helical" evidence="4">
    <location>
        <begin position="12"/>
        <end position="40"/>
    </location>
</feature>
<feature type="domain" description="Major facilitator superfamily (MFS) profile" evidence="5">
    <location>
        <begin position="13"/>
        <end position="410"/>
    </location>
</feature>
<keyword evidence="2 4" id="KW-1133">Transmembrane helix</keyword>
<comment type="caution">
    <text evidence="6">The sequence shown here is derived from an EMBL/GenBank/DDBJ whole genome shotgun (WGS) entry which is preliminary data.</text>
</comment>
<feature type="transmembrane region" description="Helical" evidence="4">
    <location>
        <begin position="383"/>
        <end position="405"/>
    </location>
</feature>
<feature type="transmembrane region" description="Helical" evidence="4">
    <location>
        <begin position="259"/>
        <end position="285"/>
    </location>
</feature>
<gene>
    <name evidence="6" type="ORF">RSO01_65760</name>
</gene>
<dbReference type="InterPro" id="IPR020846">
    <property type="entry name" value="MFS_dom"/>
</dbReference>
<reference evidence="6 7" key="1">
    <citation type="submission" date="2019-07" db="EMBL/GenBank/DDBJ databases">
        <title>Whole genome shotgun sequence of Reyranella soli NBRC 108950.</title>
        <authorList>
            <person name="Hosoyama A."/>
            <person name="Uohara A."/>
            <person name="Ohji S."/>
            <person name="Ichikawa N."/>
        </authorList>
    </citation>
    <scope>NUCLEOTIDE SEQUENCE [LARGE SCALE GENOMIC DNA]</scope>
    <source>
        <strain evidence="6 7">NBRC 108950</strain>
    </source>
</reference>
<evidence type="ECO:0000313" key="6">
    <source>
        <dbReference type="EMBL" id="GEP59410.1"/>
    </source>
</evidence>
<evidence type="ECO:0000313" key="7">
    <source>
        <dbReference type="Proteomes" id="UP000321058"/>
    </source>
</evidence>
<protein>
    <submittedName>
        <fullName evidence="6">MFS transporter</fullName>
    </submittedName>
</protein>
<feature type="transmembrane region" description="Helical" evidence="4">
    <location>
        <begin position="297"/>
        <end position="315"/>
    </location>
</feature>
<keyword evidence="1 4" id="KW-0812">Transmembrane</keyword>
<evidence type="ECO:0000256" key="3">
    <source>
        <dbReference type="ARBA" id="ARBA00023136"/>
    </source>
</evidence>
<evidence type="ECO:0000256" key="4">
    <source>
        <dbReference type="SAM" id="Phobius"/>
    </source>
</evidence>
<dbReference type="InterPro" id="IPR036259">
    <property type="entry name" value="MFS_trans_sf"/>
</dbReference>
<feature type="transmembrane region" description="Helical" evidence="4">
    <location>
        <begin position="356"/>
        <end position="377"/>
    </location>
</feature>
<keyword evidence="3 4" id="KW-0472">Membrane</keyword>